<comment type="caution">
    <text evidence="2">The sequence shown here is derived from an EMBL/GenBank/DDBJ whole genome shotgun (WGS) entry which is preliminary data.</text>
</comment>
<organism evidence="2 4">
    <name type="scientific">Vandammella animalimorsus</name>
    <dbReference type="NCBI Taxonomy" id="2029117"/>
    <lineage>
        <taxon>Bacteria</taxon>
        <taxon>Pseudomonadati</taxon>
        <taxon>Pseudomonadota</taxon>
        <taxon>Betaproteobacteria</taxon>
        <taxon>Burkholderiales</taxon>
        <taxon>Comamonadaceae</taxon>
        <taxon>Vandammella</taxon>
    </lineage>
</organism>
<proteinExistence type="predicted"/>
<gene>
    <name evidence="2" type="ORF">CK620_06010</name>
    <name evidence="3" type="ORF">CK621_01520</name>
</gene>
<dbReference type="AlphaFoldDB" id="A0A2A2ACA9"/>
<sequence>MNSPTPSTDPLQRWHQVLQSRDPAQLQALLHPDVVFLSPAVHTPQQGRALTMAYLLAAMQVLGQDSFQYLNTWRGAQSAVLEFSVELDDGLQVNGIDMIEWDDAGLITRFKVMVRPLKALEGVVQHMRAALAQQAQRSAD</sequence>
<protein>
    <recommendedName>
        <fullName evidence="1">SnoaL-like domain-containing protein</fullName>
    </recommendedName>
</protein>
<dbReference type="InterPro" id="IPR037401">
    <property type="entry name" value="SnoaL-like"/>
</dbReference>
<dbReference type="EMBL" id="NSJE01000002">
    <property type="protein sequence ID" value="PAT43929.1"/>
    <property type="molecule type" value="Genomic_DNA"/>
</dbReference>
<evidence type="ECO:0000313" key="2">
    <source>
        <dbReference type="EMBL" id="PAT35413.1"/>
    </source>
</evidence>
<evidence type="ECO:0000313" key="3">
    <source>
        <dbReference type="EMBL" id="PAT43929.1"/>
    </source>
</evidence>
<reference evidence="4 5" key="1">
    <citation type="submission" date="2017-08" db="EMBL/GenBank/DDBJ databases">
        <title>WGS of Clinical strains of the CDC Group NO-1 linked to zoonotic infections in humans.</title>
        <authorList>
            <person name="Bernier A.-M."/>
            <person name="Bernard K."/>
        </authorList>
    </citation>
    <scope>NUCLEOTIDE SEQUENCE [LARGE SCALE GENOMIC DNA]</scope>
    <source>
        <strain evidence="2 4">NML03-0146</strain>
        <strain evidence="3 5">NML120219</strain>
    </source>
</reference>
<accession>A0A2A2ACA9</accession>
<dbReference type="InterPro" id="IPR032710">
    <property type="entry name" value="NTF2-like_dom_sf"/>
</dbReference>
<evidence type="ECO:0000313" key="5">
    <source>
        <dbReference type="Proteomes" id="UP000218439"/>
    </source>
</evidence>
<dbReference type="SUPFAM" id="SSF54427">
    <property type="entry name" value="NTF2-like"/>
    <property type="match status" value="1"/>
</dbReference>
<dbReference type="Proteomes" id="UP000217999">
    <property type="component" value="Unassembled WGS sequence"/>
</dbReference>
<dbReference type="RefSeq" id="WP_095549509.1">
    <property type="nucleotide sequence ID" value="NZ_CP156659.1"/>
</dbReference>
<dbReference type="Gene3D" id="3.10.450.50">
    <property type="match status" value="1"/>
</dbReference>
<evidence type="ECO:0000313" key="4">
    <source>
        <dbReference type="Proteomes" id="UP000217999"/>
    </source>
</evidence>
<dbReference type="EMBL" id="NSJF01000002">
    <property type="protein sequence ID" value="PAT35413.1"/>
    <property type="molecule type" value="Genomic_DNA"/>
</dbReference>
<accession>A0A2A2B1Q7</accession>
<dbReference type="Proteomes" id="UP000218439">
    <property type="component" value="Unassembled WGS sequence"/>
</dbReference>
<evidence type="ECO:0000259" key="1">
    <source>
        <dbReference type="Pfam" id="PF12680"/>
    </source>
</evidence>
<feature type="domain" description="SnoaL-like" evidence="1">
    <location>
        <begin position="12"/>
        <end position="109"/>
    </location>
</feature>
<dbReference type="Pfam" id="PF12680">
    <property type="entry name" value="SnoaL_2"/>
    <property type="match status" value="1"/>
</dbReference>
<name>A0A2A2ACA9_9BURK</name>